<dbReference type="InterPro" id="IPR013655">
    <property type="entry name" value="PAS_fold_3"/>
</dbReference>
<dbReference type="Pfam" id="PF08447">
    <property type="entry name" value="PAS_3"/>
    <property type="match status" value="1"/>
</dbReference>
<accession>A0A2N7TXS2</accession>
<dbReference type="Gene3D" id="3.30.450.20">
    <property type="entry name" value="PAS domain"/>
    <property type="match status" value="2"/>
</dbReference>
<proteinExistence type="predicted"/>
<reference evidence="7 8" key="1">
    <citation type="submission" date="2018-01" db="EMBL/GenBank/DDBJ databases">
        <title>Halomonas endophytica sp. nov., isolated from storage liquid in the stems of Populus euphratica.</title>
        <authorList>
            <person name="Chen C."/>
        </authorList>
    </citation>
    <scope>NUCLEOTIDE SEQUENCE [LARGE SCALE GENOMIC DNA]</scope>
    <source>
        <strain evidence="7 8">MC28</strain>
    </source>
</reference>
<evidence type="ECO:0000256" key="4">
    <source>
        <dbReference type="ARBA" id="ARBA00022679"/>
    </source>
</evidence>
<sequence length="261" mass="29183">MIGLLGSLGLTGREGEAGDATRLLDSLNEAVLILDATSRILFANRRWREMGGARAHRLLGRIHPADRDCWHRLRLQVERRVPSAPLTVRVMSASGELRWCEARVQSLHGTDAWPASMTLCDVTAQVRQEQILSASHRSLSQLVNGLPVMIYRARNNRNWSMEYVSEGCRTLTGYAAEALVNQAPISYGEVIHPDDADRVWEQVQDALRRRLDFELHYRIRHAEGHVKFVSEKGHGLYAGNGDVLGVAGVIMDLSGVDYPPR</sequence>
<dbReference type="InterPro" id="IPR035965">
    <property type="entry name" value="PAS-like_dom_sf"/>
</dbReference>
<dbReference type="InterPro" id="IPR052162">
    <property type="entry name" value="Sensor_kinase/Photoreceptor"/>
</dbReference>
<dbReference type="AlphaFoldDB" id="A0A2N7TXS2"/>
<gene>
    <name evidence="7" type="ORF">C1H69_19110</name>
</gene>
<dbReference type="PANTHER" id="PTHR43304:SF1">
    <property type="entry name" value="PAC DOMAIN-CONTAINING PROTEIN"/>
    <property type="match status" value="1"/>
</dbReference>
<keyword evidence="3" id="KW-0597">Phosphoprotein</keyword>
<feature type="domain" description="PAS" evidence="6">
    <location>
        <begin position="135"/>
        <end position="210"/>
    </location>
</feature>
<dbReference type="PROSITE" id="PS50112">
    <property type="entry name" value="PAS"/>
    <property type="match status" value="2"/>
</dbReference>
<dbReference type="SMART" id="SM00091">
    <property type="entry name" value="PAS"/>
    <property type="match status" value="2"/>
</dbReference>
<dbReference type="InterPro" id="IPR000014">
    <property type="entry name" value="PAS"/>
</dbReference>
<comment type="catalytic activity">
    <reaction evidence="1">
        <text>ATP + protein L-histidine = ADP + protein N-phospho-L-histidine.</text>
        <dbReference type="EC" id="2.7.13.3"/>
    </reaction>
</comment>
<name>A0A2N7TXS2_9GAMM</name>
<dbReference type="EC" id="2.7.13.3" evidence="2"/>
<evidence type="ECO:0000256" key="1">
    <source>
        <dbReference type="ARBA" id="ARBA00000085"/>
    </source>
</evidence>
<evidence type="ECO:0000313" key="8">
    <source>
        <dbReference type="Proteomes" id="UP000235803"/>
    </source>
</evidence>
<organism evidence="7 8">
    <name type="scientific">Billgrantia endophytica</name>
    <dbReference type="NCBI Taxonomy" id="2033802"/>
    <lineage>
        <taxon>Bacteria</taxon>
        <taxon>Pseudomonadati</taxon>
        <taxon>Pseudomonadota</taxon>
        <taxon>Gammaproteobacteria</taxon>
        <taxon>Oceanospirillales</taxon>
        <taxon>Halomonadaceae</taxon>
        <taxon>Billgrantia</taxon>
    </lineage>
</organism>
<protein>
    <recommendedName>
        <fullName evidence="2">histidine kinase</fullName>
        <ecNumber evidence="2">2.7.13.3</ecNumber>
    </recommendedName>
</protein>
<evidence type="ECO:0000259" key="6">
    <source>
        <dbReference type="PROSITE" id="PS50112"/>
    </source>
</evidence>
<dbReference type="Proteomes" id="UP000235803">
    <property type="component" value="Unassembled WGS sequence"/>
</dbReference>
<keyword evidence="5" id="KW-0418">Kinase</keyword>
<dbReference type="NCBIfam" id="TIGR00229">
    <property type="entry name" value="sensory_box"/>
    <property type="match status" value="2"/>
</dbReference>
<dbReference type="OrthoDB" id="344644at2"/>
<feature type="domain" description="PAS" evidence="6">
    <location>
        <begin position="16"/>
        <end position="61"/>
    </location>
</feature>
<dbReference type="CDD" id="cd00130">
    <property type="entry name" value="PAS"/>
    <property type="match status" value="2"/>
</dbReference>
<comment type="caution">
    <text evidence="7">The sequence shown here is derived from an EMBL/GenBank/DDBJ whole genome shotgun (WGS) entry which is preliminary data.</text>
</comment>
<dbReference type="Pfam" id="PF08448">
    <property type="entry name" value="PAS_4"/>
    <property type="match status" value="1"/>
</dbReference>
<dbReference type="EMBL" id="PNRF01000039">
    <property type="protein sequence ID" value="PMR72983.1"/>
    <property type="molecule type" value="Genomic_DNA"/>
</dbReference>
<evidence type="ECO:0000256" key="5">
    <source>
        <dbReference type="ARBA" id="ARBA00022777"/>
    </source>
</evidence>
<keyword evidence="8" id="KW-1185">Reference proteome</keyword>
<dbReference type="GO" id="GO:0004673">
    <property type="term" value="F:protein histidine kinase activity"/>
    <property type="evidence" value="ECO:0007669"/>
    <property type="project" value="UniProtKB-EC"/>
</dbReference>
<dbReference type="PANTHER" id="PTHR43304">
    <property type="entry name" value="PHYTOCHROME-LIKE PROTEIN CPH1"/>
    <property type="match status" value="1"/>
</dbReference>
<evidence type="ECO:0000256" key="2">
    <source>
        <dbReference type="ARBA" id="ARBA00012438"/>
    </source>
</evidence>
<dbReference type="RefSeq" id="WP_102654983.1">
    <property type="nucleotide sequence ID" value="NZ_PNRF01000039.1"/>
</dbReference>
<evidence type="ECO:0000256" key="3">
    <source>
        <dbReference type="ARBA" id="ARBA00022553"/>
    </source>
</evidence>
<evidence type="ECO:0000313" key="7">
    <source>
        <dbReference type="EMBL" id="PMR72983.1"/>
    </source>
</evidence>
<dbReference type="SUPFAM" id="SSF55785">
    <property type="entry name" value="PYP-like sensor domain (PAS domain)"/>
    <property type="match status" value="2"/>
</dbReference>
<keyword evidence="4" id="KW-0808">Transferase</keyword>
<dbReference type="InterPro" id="IPR013656">
    <property type="entry name" value="PAS_4"/>
</dbReference>